<dbReference type="InterPro" id="IPR021120">
    <property type="entry name" value="KduI/IolB_isomerase"/>
</dbReference>
<dbReference type="PANTHER" id="PTHR39193:SF1">
    <property type="entry name" value="5-DEOXY-GLUCURONATE ISOMERASE"/>
    <property type="match status" value="1"/>
</dbReference>
<accession>A0ABY8IIV9</accession>
<sequence>MTKSHLHVSPSGTTGKVHHVTPETAGWTYVGFDLYRLKTGESAAGDTGEREVCLVWVSGKGRATAGDVDFGLLGERMSPFDGAPHALYIPAGSSWSVTAETDLELAVCSAPGGGDHPARAIPPGTHPALTRGQGTNVRYVNNIMPEDDGAAHSLLVVEVITPGGHTSSYPPHKHDQDDLPNESYLEETYYHRLNPPQGFAFQRVYTDDRSLDEVMAVEDGDVTMVPKGYHPCAACHGYDLYYLNVMAGPKRVWKFYNAPEHAWLVKA</sequence>
<dbReference type="Gene3D" id="2.60.120.10">
    <property type="entry name" value="Jelly Rolls"/>
    <property type="match status" value="2"/>
</dbReference>
<dbReference type="PANTHER" id="PTHR39193">
    <property type="entry name" value="5-DEOXY-GLUCURONATE ISOMERASE"/>
    <property type="match status" value="1"/>
</dbReference>
<dbReference type="InterPro" id="IPR014710">
    <property type="entry name" value="RmlC-like_jellyroll"/>
</dbReference>
<dbReference type="InterPro" id="IPR011051">
    <property type="entry name" value="RmlC_Cupin_sf"/>
</dbReference>
<dbReference type="SUPFAM" id="SSF51182">
    <property type="entry name" value="RmlC-like cupins"/>
    <property type="match status" value="1"/>
</dbReference>
<gene>
    <name evidence="2" type="primary">iolB</name>
    <name evidence="2" type="ORF">PR018_03705</name>
</gene>
<dbReference type="RefSeq" id="WP_142829799.1">
    <property type="nucleotide sequence ID" value="NZ_CP117267.1"/>
</dbReference>
<keyword evidence="3" id="KW-1185">Reference proteome</keyword>
<evidence type="ECO:0000313" key="3">
    <source>
        <dbReference type="Proteomes" id="UP000318939"/>
    </source>
</evidence>
<dbReference type="PIRSF" id="PIRSF036628">
    <property type="entry name" value="IolB"/>
    <property type="match status" value="1"/>
</dbReference>
<dbReference type="NCBIfam" id="TIGR04378">
    <property type="entry name" value="myo_inos_iolB"/>
    <property type="match status" value="1"/>
</dbReference>
<evidence type="ECO:0000313" key="2">
    <source>
        <dbReference type="EMBL" id="WFS23637.1"/>
    </source>
</evidence>
<dbReference type="EC" id="5.3.1.30" evidence="2"/>
<name>A0ABY8IIV9_9HYPH</name>
<dbReference type="InterPro" id="IPR024203">
    <property type="entry name" value="Deoxy-glucuronate_isom_IolB"/>
</dbReference>
<dbReference type="Pfam" id="PF04962">
    <property type="entry name" value="KduI"/>
    <property type="match status" value="1"/>
</dbReference>
<proteinExistence type="predicted"/>
<protein>
    <submittedName>
        <fullName evidence="2">5-deoxy-glucuronate isomerase</fullName>
        <ecNumber evidence="2">5.3.1.30</ecNumber>
    </submittedName>
</protein>
<reference evidence="2" key="1">
    <citation type="journal article" date="2019" name="Phytopathology">
        <title>A Novel Group of Rhizobium tumorigenes-Like Agrobacteria Associated with Crown Gall Disease of Rhododendron and Blueberry.</title>
        <authorList>
            <person name="Kuzmanovic N."/>
            <person name="Behrens P."/>
            <person name="Idczak E."/>
            <person name="Wagner S."/>
            <person name="Gotz M."/>
            <person name="Sproer C."/>
            <person name="Bunk B."/>
            <person name="Overmann J."/>
            <person name="Smalla K."/>
        </authorList>
    </citation>
    <scope>NUCLEOTIDE SEQUENCE</scope>
    <source>
        <strain evidence="2">Rho-6.2</strain>
    </source>
</reference>
<evidence type="ECO:0000256" key="1">
    <source>
        <dbReference type="ARBA" id="ARBA00023235"/>
    </source>
</evidence>
<dbReference type="Proteomes" id="UP000318939">
    <property type="component" value="Chromosome"/>
</dbReference>
<dbReference type="EMBL" id="CP117267">
    <property type="protein sequence ID" value="WFS23637.1"/>
    <property type="molecule type" value="Genomic_DNA"/>
</dbReference>
<reference evidence="2" key="2">
    <citation type="journal article" date="2023" name="MicrobiologyOpen">
        <title>Genomics of the tumorigenes clade of the family Rhizobiaceae and description of Rhizobium rhododendri sp. nov.</title>
        <authorList>
            <person name="Kuzmanovic N."/>
            <person name="diCenzo G.C."/>
            <person name="Bunk B."/>
            <person name="Sproeer C."/>
            <person name="Fruehling A."/>
            <person name="Neumann-Schaal M."/>
            <person name="Overmann J."/>
            <person name="Smalla K."/>
        </authorList>
    </citation>
    <scope>NUCLEOTIDE SEQUENCE</scope>
    <source>
        <strain evidence="2">Rho-6.2</strain>
    </source>
</reference>
<keyword evidence="1 2" id="KW-0413">Isomerase</keyword>
<dbReference type="GO" id="GO:0102482">
    <property type="term" value="F:5-deoxy-D-glucuronate isomerase activity"/>
    <property type="evidence" value="ECO:0007669"/>
    <property type="project" value="UniProtKB-EC"/>
</dbReference>
<organism evidence="2 3">
    <name type="scientific">Rhizobium rhododendri</name>
    <dbReference type="NCBI Taxonomy" id="2506430"/>
    <lineage>
        <taxon>Bacteria</taxon>
        <taxon>Pseudomonadati</taxon>
        <taxon>Pseudomonadota</taxon>
        <taxon>Alphaproteobacteria</taxon>
        <taxon>Hyphomicrobiales</taxon>
        <taxon>Rhizobiaceae</taxon>
        <taxon>Rhizobium/Agrobacterium group</taxon>
        <taxon>Rhizobium</taxon>
    </lineage>
</organism>